<evidence type="ECO:0000313" key="2">
    <source>
        <dbReference type="Proteomes" id="UP001175228"/>
    </source>
</evidence>
<gene>
    <name evidence="1" type="ORF">EDD18DRAFT_271771</name>
</gene>
<protein>
    <submittedName>
        <fullName evidence="1">Uncharacterized protein</fullName>
    </submittedName>
</protein>
<proteinExistence type="predicted"/>
<sequence>MTCRLSRFGVFLSLFRNVPSQINHQGQIHMYECYTCRTGPTIEPIYMTFSILFAPKTQPSINEKLRKAKRAAVSLILEYRLPIDLLLLFREER</sequence>
<evidence type="ECO:0000313" key="1">
    <source>
        <dbReference type="EMBL" id="KAK0495385.1"/>
    </source>
</evidence>
<keyword evidence="2" id="KW-1185">Reference proteome</keyword>
<accession>A0AA39Q3B5</accession>
<comment type="caution">
    <text evidence="1">The sequence shown here is derived from an EMBL/GenBank/DDBJ whole genome shotgun (WGS) entry which is preliminary data.</text>
</comment>
<dbReference type="Proteomes" id="UP001175228">
    <property type="component" value="Unassembled WGS sequence"/>
</dbReference>
<organism evidence="1 2">
    <name type="scientific">Armillaria luteobubalina</name>
    <dbReference type="NCBI Taxonomy" id="153913"/>
    <lineage>
        <taxon>Eukaryota</taxon>
        <taxon>Fungi</taxon>
        <taxon>Dikarya</taxon>
        <taxon>Basidiomycota</taxon>
        <taxon>Agaricomycotina</taxon>
        <taxon>Agaricomycetes</taxon>
        <taxon>Agaricomycetidae</taxon>
        <taxon>Agaricales</taxon>
        <taxon>Marasmiineae</taxon>
        <taxon>Physalacriaceae</taxon>
        <taxon>Armillaria</taxon>
    </lineage>
</organism>
<reference evidence="1" key="1">
    <citation type="submission" date="2023-06" db="EMBL/GenBank/DDBJ databases">
        <authorList>
            <consortium name="Lawrence Berkeley National Laboratory"/>
            <person name="Ahrendt S."/>
            <person name="Sahu N."/>
            <person name="Indic B."/>
            <person name="Wong-Bajracharya J."/>
            <person name="Merenyi Z."/>
            <person name="Ke H.-M."/>
            <person name="Monk M."/>
            <person name="Kocsube S."/>
            <person name="Drula E."/>
            <person name="Lipzen A."/>
            <person name="Balint B."/>
            <person name="Henrissat B."/>
            <person name="Andreopoulos B."/>
            <person name="Martin F.M."/>
            <person name="Harder C.B."/>
            <person name="Rigling D."/>
            <person name="Ford K.L."/>
            <person name="Foster G.D."/>
            <person name="Pangilinan J."/>
            <person name="Papanicolaou A."/>
            <person name="Barry K."/>
            <person name="LaButti K."/>
            <person name="Viragh M."/>
            <person name="Koriabine M."/>
            <person name="Yan M."/>
            <person name="Riley R."/>
            <person name="Champramary S."/>
            <person name="Plett K.L."/>
            <person name="Tsai I.J."/>
            <person name="Slot J."/>
            <person name="Sipos G."/>
            <person name="Plett J."/>
            <person name="Nagy L.G."/>
            <person name="Grigoriev I.V."/>
        </authorList>
    </citation>
    <scope>NUCLEOTIDE SEQUENCE</scope>
    <source>
        <strain evidence="1">HWK02</strain>
    </source>
</reference>
<name>A0AA39Q3B5_9AGAR</name>
<dbReference type="AlphaFoldDB" id="A0AA39Q3B5"/>
<dbReference type="EMBL" id="JAUEPU010000018">
    <property type="protein sequence ID" value="KAK0495385.1"/>
    <property type="molecule type" value="Genomic_DNA"/>
</dbReference>